<dbReference type="PANTHER" id="PTHR34388:SF1">
    <property type="entry name" value="DNA POLYMERASE III SUBUNIT DELTA"/>
    <property type="match status" value="1"/>
</dbReference>
<dbReference type="GO" id="GO:0003887">
    <property type="term" value="F:DNA-directed DNA polymerase activity"/>
    <property type="evidence" value="ECO:0007669"/>
    <property type="project" value="UniProtKB-KW"/>
</dbReference>
<accession>A0A3P8KAF3</accession>
<dbReference type="InterPro" id="IPR010372">
    <property type="entry name" value="DNA_pol3_delta_N"/>
</dbReference>
<keyword evidence="14" id="KW-1185">Reference proteome</keyword>
<keyword evidence="3 12" id="KW-0808">Transferase</keyword>
<evidence type="ECO:0000256" key="1">
    <source>
        <dbReference type="ARBA" id="ARBA00012417"/>
    </source>
</evidence>
<dbReference type="InterPro" id="IPR005790">
    <property type="entry name" value="DNA_polIII_delta"/>
</dbReference>
<evidence type="ECO:0000256" key="7">
    <source>
        <dbReference type="ARBA" id="ARBA00034754"/>
    </source>
</evidence>
<proteinExistence type="inferred from homology"/>
<dbReference type="Gene3D" id="1.20.272.10">
    <property type="match status" value="1"/>
</dbReference>
<dbReference type="EMBL" id="UZVY01000001">
    <property type="protein sequence ID" value="VDR42349.1"/>
    <property type="molecule type" value="Genomic_DNA"/>
</dbReference>
<dbReference type="SUPFAM" id="SSF52540">
    <property type="entry name" value="P-loop containing nucleoside triphosphate hydrolases"/>
    <property type="match status" value="1"/>
</dbReference>
<evidence type="ECO:0000256" key="2">
    <source>
        <dbReference type="ARBA" id="ARBA00017703"/>
    </source>
</evidence>
<protein>
    <recommendedName>
        <fullName evidence="2">DNA polymerase III subunit delta</fullName>
        <ecNumber evidence="1">2.7.7.7</ecNumber>
    </recommendedName>
</protein>
<dbReference type="GO" id="GO:0003677">
    <property type="term" value="F:DNA binding"/>
    <property type="evidence" value="ECO:0007669"/>
    <property type="project" value="InterPro"/>
</dbReference>
<evidence type="ECO:0000256" key="5">
    <source>
        <dbReference type="ARBA" id="ARBA00022705"/>
    </source>
</evidence>
<dbReference type="Proteomes" id="UP001058569">
    <property type="component" value="Chromosome"/>
</dbReference>
<evidence type="ECO:0000256" key="4">
    <source>
        <dbReference type="ARBA" id="ARBA00022695"/>
    </source>
</evidence>
<sequence length="321" mass="37077">MNFIYGPEKFFVEQEIEKITIKTPNASITIFNIESNEDIEKLIQFLSNGDLFIQQRIIIVNDLFFFEKKPIANENILVNNLIKSIENNKNDEIIFVNKNISEKEKINKNMFTSFIFNQLSHNNFIAANNIEQNELTRKVANIVEQKGGSIDALAISALLKKIPNDLYLINLEIDKLINQNKHISESMINVAVSDVIVEDAFGFSNSFETNDFSLIWKKYKEKIIEGVDISILIGQTSQLFILANQIYAYKNVGKTLENLASDFKINQYRVKKVSYLLTRLGVLKIRKMIKSLARLDQDIKEGKTDPTIGFERFLIKFFINW</sequence>
<dbReference type="Pfam" id="PF21694">
    <property type="entry name" value="DNA_pol3_delta_C"/>
    <property type="match status" value="1"/>
</dbReference>
<dbReference type="RefSeq" id="WP_126118541.1">
    <property type="nucleotide sequence ID" value="NZ_CP101806.1"/>
</dbReference>
<evidence type="ECO:0000256" key="3">
    <source>
        <dbReference type="ARBA" id="ARBA00022679"/>
    </source>
</evidence>
<dbReference type="AlphaFoldDB" id="A0A3P8KAF3"/>
<dbReference type="InterPro" id="IPR008921">
    <property type="entry name" value="DNA_pol3_clamp-load_cplx_C"/>
</dbReference>
<dbReference type="EMBL" id="CP101806">
    <property type="protein sequence ID" value="UUD34793.1"/>
    <property type="molecule type" value="Genomic_DNA"/>
</dbReference>
<organism evidence="12 13">
    <name type="scientific">Mycoplasmopsis caviae</name>
    <dbReference type="NCBI Taxonomy" id="55603"/>
    <lineage>
        <taxon>Bacteria</taxon>
        <taxon>Bacillati</taxon>
        <taxon>Mycoplasmatota</taxon>
        <taxon>Mycoplasmoidales</taxon>
        <taxon>Metamycoplasmataceae</taxon>
        <taxon>Mycoplasmopsis</taxon>
    </lineage>
</organism>
<evidence type="ECO:0000256" key="8">
    <source>
        <dbReference type="ARBA" id="ARBA00049244"/>
    </source>
</evidence>
<keyword evidence="5" id="KW-0235">DNA replication</keyword>
<dbReference type="Pfam" id="PF06144">
    <property type="entry name" value="DNA_pol3_delta"/>
    <property type="match status" value="1"/>
</dbReference>
<dbReference type="GO" id="GO:0006261">
    <property type="term" value="P:DNA-templated DNA replication"/>
    <property type="evidence" value="ECO:0007669"/>
    <property type="project" value="TreeGrafter"/>
</dbReference>
<evidence type="ECO:0000259" key="10">
    <source>
        <dbReference type="Pfam" id="PF21694"/>
    </source>
</evidence>
<dbReference type="SUPFAM" id="SSF48019">
    <property type="entry name" value="post-AAA+ oligomerization domain-like"/>
    <property type="match status" value="1"/>
</dbReference>
<comment type="similarity">
    <text evidence="7">Belongs to the DNA polymerase HolA subunit family.</text>
</comment>
<dbReference type="PANTHER" id="PTHR34388">
    <property type="entry name" value="DNA POLYMERASE III SUBUNIT DELTA"/>
    <property type="match status" value="1"/>
</dbReference>
<dbReference type="NCBIfam" id="TIGR01128">
    <property type="entry name" value="holA"/>
    <property type="match status" value="1"/>
</dbReference>
<evidence type="ECO:0000313" key="13">
    <source>
        <dbReference type="Proteomes" id="UP000280036"/>
    </source>
</evidence>
<feature type="domain" description="DNA polymerase III delta subunit-like C-terminal" evidence="10">
    <location>
        <begin position="233"/>
        <end position="317"/>
    </location>
</feature>
<reference evidence="12 13" key="1">
    <citation type="submission" date="2018-12" db="EMBL/GenBank/DDBJ databases">
        <authorList>
            <consortium name="Pathogen Informatics"/>
        </authorList>
    </citation>
    <scope>NUCLEOTIDE SEQUENCE [LARGE SCALE GENOMIC DNA]</scope>
    <source>
        <strain evidence="12 13">NCTC10126</strain>
    </source>
</reference>
<keyword evidence="4 12" id="KW-0548">Nucleotidyltransferase</keyword>
<keyword evidence="6 12" id="KW-0239">DNA-directed DNA polymerase</keyword>
<gene>
    <name evidence="12" type="primary">holA</name>
    <name evidence="12" type="ORF">NCTC10126_00871</name>
    <name evidence="11" type="ORF">NPA07_03145</name>
</gene>
<reference evidence="11" key="2">
    <citation type="submission" date="2022-07" db="EMBL/GenBank/DDBJ databases">
        <title>Complete genome of Mycoplasma caviae type strain G122.</title>
        <authorList>
            <person name="Spergser J."/>
        </authorList>
    </citation>
    <scope>NUCLEOTIDE SEQUENCE</scope>
    <source>
        <strain evidence="11">G122</strain>
    </source>
</reference>
<evidence type="ECO:0000313" key="11">
    <source>
        <dbReference type="EMBL" id="UUD34793.1"/>
    </source>
</evidence>
<dbReference type="EC" id="2.7.7.7" evidence="1"/>
<evidence type="ECO:0000313" key="14">
    <source>
        <dbReference type="Proteomes" id="UP001058569"/>
    </source>
</evidence>
<evidence type="ECO:0000259" key="9">
    <source>
        <dbReference type="Pfam" id="PF06144"/>
    </source>
</evidence>
<evidence type="ECO:0000313" key="12">
    <source>
        <dbReference type="EMBL" id="VDR42349.1"/>
    </source>
</evidence>
<dbReference type="InterPro" id="IPR048466">
    <property type="entry name" value="DNA_pol3_delta-like_C"/>
</dbReference>
<dbReference type="GO" id="GO:0009360">
    <property type="term" value="C:DNA polymerase III complex"/>
    <property type="evidence" value="ECO:0007669"/>
    <property type="project" value="InterPro"/>
</dbReference>
<feature type="domain" description="DNA polymerase III delta N-terminal" evidence="9">
    <location>
        <begin position="3"/>
        <end position="108"/>
    </location>
</feature>
<dbReference type="OrthoDB" id="400018at2"/>
<name>A0A3P8KAF3_9BACT</name>
<comment type="catalytic activity">
    <reaction evidence="8">
        <text>DNA(n) + a 2'-deoxyribonucleoside 5'-triphosphate = DNA(n+1) + diphosphate</text>
        <dbReference type="Rhea" id="RHEA:22508"/>
        <dbReference type="Rhea" id="RHEA-COMP:17339"/>
        <dbReference type="Rhea" id="RHEA-COMP:17340"/>
        <dbReference type="ChEBI" id="CHEBI:33019"/>
        <dbReference type="ChEBI" id="CHEBI:61560"/>
        <dbReference type="ChEBI" id="CHEBI:173112"/>
        <dbReference type="EC" id="2.7.7.7"/>
    </reaction>
</comment>
<dbReference type="Proteomes" id="UP000280036">
    <property type="component" value="Unassembled WGS sequence"/>
</dbReference>
<dbReference type="InterPro" id="IPR027417">
    <property type="entry name" value="P-loop_NTPase"/>
</dbReference>
<dbReference type="Gene3D" id="3.40.50.300">
    <property type="entry name" value="P-loop containing nucleotide triphosphate hydrolases"/>
    <property type="match status" value="1"/>
</dbReference>
<evidence type="ECO:0000256" key="6">
    <source>
        <dbReference type="ARBA" id="ARBA00022932"/>
    </source>
</evidence>